<dbReference type="SUPFAM" id="SSF55874">
    <property type="entry name" value="ATPase domain of HSP90 chaperone/DNA topoisomerase II/histidine kinase"/>
    <property type="match status" value="1"/>
</dbReference>
<evidence type="ECO:0000256" key="7">
    <source>
        <dbReference type="ARBA" id="ARBA00022692"/>
    </source>
</evidence>
<evidence type="ECO:0000259" key="14">
    <source>
        <dbReference type="PROSITE" id="PS50110"/>
    </source>
</evidence>
<feature type="transmembrane region" description="Helical" evidence="12">
    <location>
        <begin position="33"/>
        <end position="53"/>
    </location>
</feature>
<dbReference type="SUPFAM" id="SSF47384">
    <property type="entry name" value="Homodimeric domain of signal transducing histidine kinase"/>
    <property type="match status" value="1"/>
</dbReference>
<dbReference type="CDD" id="cd17546">
    <property type="entry name" value="REC_hyHK_CKI1_RcsC-like"/>
    <property type="match status" value="1"/>
</dbReference>
<dbReference type="InterPro" id="IPR003661">
    <property type="entry name" value="HisK_dim/P_dom"/>
</dbReference>
<dbReference type="EMBL" id="JAWCUA010000001">
    <property type="protein sequence ID" value="MDU0111510.1"/>
    <property type="molecule type" value="Genomic_DNA"/>
</dbReference>
<keyword evidence="7 12" id="KW-0812">Transmembrane</keyword>
<protein>
    <recommendedName>
        <fullName evidence="3">histidine kinase</fullName>
        <ecNumber evidence="3">2.7.13.3</ecNumber>
    </recommendedName>
</protein>
<dbReference type="InterPro" id="IPR006189">
    <property type="entry name" value="CHASE_dom"/>
</dbReference>
<comment type="caution">
    <text evidence="16">The sequence shown here is derived from an EMBL/GenBank/DDBJ whole genome shotgun (WGS) entry which is preliminary data.</text>
</comment>
<reference evidence="16 17" key="1">
    <citation type="submission" date="2023-10" db="EMBL/GenBank/DDBJ databases">
        <title>Psychrosphaera aquimaarina strain SW33 isolated from seawater.</title>
        <authorList>
            <person name="Bayburt H."/>
            <person name="Kim J.M."/>
            <person name="Choi B.J."/>
            <person name="Jeon C.O."/>
        </authorList>
    </citation>
    <scope>NUCLEOTIDE SEQUENCE [LARGE SCALE GENOMIC DNA]</scope>
    <source>
        <strain evidence="16 17">KCTC 52743</strain>
    </source>
</reference>
<proteinExistence type="predicted"/>
<dbReference type="SMART" id="SM00388">
    <property type="entry name" value="HisKA"/>
    <property type="match status" value="1"/>
</dbReference>
<evidence type="ECO:0000256" key="10">
    <source>
        <dbReference type="ARBA" id="ARBA00023136"/>
    </source>
</evidence>
<organism evidence="16 17">
    <name type="scientific">Psychrosphaera aquimarina</name>
    <dbReference type="NCBI Taxonomy" id="2044854"/>
    <lineage>
        <taxon>Bacteria</taxon>
        <taxon>Pseudomonadati</taxon>
        <taxon>Pseudomonadota</taxon>
        <taxon>Gammaproteobacteria</taxon>
        <taxon>Alteromonadales</taxon>
        <taxon>Pseudoalteromonadaceae</taxon>
        <taxon>Psychrosphaera</taxon>
    </lineage>
</organism>
<evidence type="ECO:0000259" key="13">
    <source>
        <dbReference type="PROSITE" id="PS50109"/>
    </source>
</evidence>
<dbReference type="PRINTS" id="PR00344">
    <property type="entry name" value="BCTRLSENSOR"/>
</dbReference>
<feature type="domain" description="Response regulatory" evidence="14">
    <location>
        <begin position="780"/>
        <end position="896"/>
    </location>
</feature>
<dbReference type="InterPro" id="IPR005467">
    <property type="entry name" value="His_kinase_dom"/>
</dbReference>
<dbReference type="InterPro" id="IPR042240">
    <property type="entry name" value="CHASE_sf"/>
</dbReference>
<dbReference type="PANTHER" id="PTHR43047">
    <property type="entry name" value="TWO-COMPONENT HISTIDINE PROTEIN KINASE"/>
    <property type="match status" value="1"/>
</dbReference>
<evidence type="ECO:0000256" key="11">
    <source>
        <dbReference type="PROSITE-ProRule" id="PRU00169"/>
    </source>
</evidence>
<feature type="transmembrane region" description="Helical" evidence="12">
    <location>
        <begin position="472"/>
        <end position="496"/>
    </location>
</feature>
<dbReference type="PROSITE" id="PS50839">
    <property type="entry name" value="CHASE"/>
    <property type="match status" value="1"/>
</dbReference>
<dbReference type="InterPro" id="IPR036097">
    <property type="entry name" value="HisK_dim/P_sf"/>
</dbReference>
<dbReference type="SMART" id="SM00387">
    <property type="entry name" value="HATPase_c"/>
    <property type="match status" value="1"/>
</dbReference>
<sequence>MKQILLVIFSFCLHFVLVKFGSLFTLPFGYASIVWPVTGVILGMYFLFGRWILIGALLSSLLVFYQDNHLAFLPYYLTSTLVIINIIQLVFSKYLIVRFCKLPININKPYNTIKFLILTGPFSSFIFSVIFFVILWFGTELELDVLIYISTIKWVGEFFGIVFLTPIFLFLYKNDFVRRTRRGKAAIITSVFSYILITTLYLVVSNIDYKEKQQNFINTTEPFIEQFNITQTKIKHHIKSLDGLFQASTYIGREEFELFTNKINSDDTKIRALAWLPHITHEQRAEFEQSLKDEGITNTQISQLTNLGMITALKQPYYLPVFYIEPMQENQSAIGLDVSTHPVVSDSVMKAIHNKNYVISPLLSLAQQQDKLTGIIVYYPIYIKNEIGLEQFTGLVEVIFEIDVLLSDIYKQLGEGNFTYQLSYDDNNNLFKQESHHEDSIFTYSFDITMFDKNGSLTFDSTTEFEYKLINWAHLSIMVVGLIIGVICVMFVFFIVSFNSNLTRKVTESTAELLKKNDELEAANQAKNLFLANISHEYRTPLNAIMGFTEIAKRETTDEVAKQYLAKIDNASDILLNIVNDVLDLTKMQAGEMALESIAFQPSAVTTSVVEMFNSKAKEKSISLTCDFAPSYDLWVQGDELRFKQIIINLLNNAIKFTDNGGVSIWGECIDNDDRTRTLLLKVIDTGIGIKPEDQERLFSSFAQAESATTRKYGGTGLGLSIVKQLCGLMGGDIQLTSDVAKGSEFTVKLNLPKSVTLSKESRAGQQLGSSKTGAIKDMNVLVVEDNKINQTIVQKQLVSLGARCDLADDGQQALNYLKHNTPDLILMDIQMPVMDGFTASTKIKQDLRLQHIPIVILSASVGKEDRDKASSLGIVDFIYKPFKQADLFKALSKYSTIDKI</sequence>
<dbReference type="SMART" id="SM01079">
    <property type="entry name" value="CHASE"/>
    <property type="match status" value="1"/>
</dbReference>
<dbReference type="InterPro" id="IPR036890">
    <property type="entry name" value="HATPase_C_sf"/>
</dbReference>
<feature type="transmembrane region" description="Helical" evidence="12">
    <location>
        <begin position="184"/>
        <end position="204"/>
    </location>
</feature>
<feature type="transmembrane region" description="Helical" evidence="12">
    <location>
        <begin position="145"/>
        <end position="172"/>
    </location>
</feature>
<evidence type="ECO:0000256" key="8">
    <source>
        <dbReference type="ARBA" id="ARBA00022777"/>
    </source>
</evidence>
<evidence type="ECO:0000256" key="6">
    <source>
        <dbReference type="ARBA" id="ARBA00022679"/>
    </source>
</evidence>
<feature type="transmembrane region" description="Helical" evidence="12">
    <location>
        <begin position="115"/>
        <end position="139"/>
    </location>
</feature>
<evidence type="ECO:0000256" key="1">
    <source>
        <dbReference type="ARBA" id="ARBA00000085"/>
    </source>
</evidence>
<dbReference type="InterPro" id="IPR011006">
    <property type="entry name" value="CheY-like_superfamily"/>
</dbReference>
<dbReference type="CDD" id="cd00082">
    <property type="entry name" value="HisKA"/>
    <property type="match status" value="1"/>
</dbReference>
<dbReference type="InterPro" id="IPR001789">
    <property type="entry name" value="Sig_transdc_resp-reg_receiver"/>
</dbReference>
<dbReference type="RefSeq" id="WP_315945467.1">
    <property type="nucleotide sequence ID" value="NZ_JAWCUA010000001.1"/>
</dbReference>
<evidence type="ECO:0000256" key="9">
    <source>
        <dbReference type="ARBA" id="ARBA00022989"/>
    </source>
</evidence>
<feature type="domain" description="CHASE" evidence="15">
    <location>
        <begin position="247"/>
        <end position="413"/>
    </location>
</feature>
<dbReference type="Pfam" id="PF02518">
    <property type="entry name" value="HATPase_c"/>
    <property type="match status" value="1"/>
</dbReference>
<evidence type="ECO:0000313" key="16">
    <source>
        <dbReference type="EMBL" id="MDU0111510.1"/>
    </source>
</evidence>
<keyword evidence="5 11" id="KW-0597">Phosphoprotein</keyword>
<gene>
    <name evidence="16" type="ORF">RT723_00450</name>
</gene>
<evidence type="ECO:0000313" key="17">
    <source>
        <dbReference type="Proteomes" id="UP001257914"/>
    </source>
</evidence>
<dbReference type="Pfam" id="PF00072">
    <property type="entry name" value="Response_reg"/>
    <property type="match status" value="1"/>
</dbReference>
<dbReference type="Pfam" id="PF00512">
    <property type="entry name" value="HisKA"/>
    <property type="match status" value="1"/>
</dbReference>
<dbReference type="EC" id="2.7.13.3" evidence="3"/>
<dbReference type="Gene3D" id="1.10.287.130">
    <property type="match status" value="1"/>
</dbReference>
<feature type="transmembrane region" description="Helical" evidence="12">
    <location>
        <begin position="73"/>
        <end position="95"/>
    </location>
</feature>
<dbReference type="PROSITE" id="PS50109">
    <property type="entry name" value="HIS_KIN"/>
    <property type="match status" value="1"/>
</dbReference>
<dbReference type="CDD" id="cd16922">
    <property type="entry name" value="HATPase_EvgS-ArcB-TorS-like"/>
    <property type="match status" value="1"/>
</dbReference>
<feature type="domain" description="Histidine kinase" evidence="13">
    <location>
        <begin position="533"/>
        <end position="754"/>
    </location>
</feature>
<dbReference type="InterPro" id="IPR004358">
    <property type="entry name" value="Sig_transdc_His_kin-like_C"/>
</dbReference>
<evidence type="ECO:0000256" key="3">
    <source>
        <dbReference type="ARBA" id="ARBA00012438"/>
    </source>
</evidence>
<comment type="subcellular location">
    <subcellularLocation>
        <location evidence="2">Cell membrane</location>
        <topology evidence="2">Multi-pass membrane protein</topology>
    </subcellularLocation>
</comment>
<dbReference type="Proteomes" id="UP001257914">
    <property type="component" value="Unassembled WGS sequence"/>
</dbReference>
<keyword evidence="10 12" id="KW-0472">Membrane</keyword>
<dbReference type="SMART" id="SM00448">
    <property type="entry name" value="REC"/>
    <property type="match status" value="1"/>
</dbReference>
<keyword evidence="8" id="KW-0418">Kinase</keyword>
<evidence type="ECO:0000259" key="15">
    <source>
        <dbReference type="PROSITE" id="PS50839"/>
    </source>
</evidence>
<dbReference type="InterPro" id="IPR007895">
    <property type="entry name" value="MASE1"/>
</dbReference>
<dbReference type="InterPro" id="IPR003594">
    <property type="entry name" value="HATPase_dom"/>
</dbReference>
<feature type="modified residue" description="4-aspartylphosphate" evidence="11">
    <location>
        <position position="829"/>
    </location>
</feature>
<dbReference type="Pfam" id="PF03924">
    <property type="entry name" value="CHASE"/>
    <property type="match status" value="1"/>
</dbReference>
<feature type="transmembrane region" description="Helical" evidence="12">
    <location>
        <begin position="6"/>
        <end position="26"/>
    </location>
</feature>
<keyword evidence="9 12" id="KW-1133">Transmembrane helix</keyword>
<comment type="catalytic activity">
    <reaction evidence="1">
        <text>ATP + protein L-histidine = ADP + protein N-phospho-L-histidine.</text>
        <dbReference type="EC" id="2.7.13.3"/>
    </reaction>
</comment>
<dbReference type="Gene3D" id="3.30.565.10">
    <property type="entry name" value="Histidine kinase-like ATPase, C-terminal domain"/>
    <property type="match status" value="1"/>
</dbReference>
<evidence type="ECO:0000256" key="5">
    <source>
        <dbReference type="ARBA" id="ARBA00022553"/>
    </source>
</evidence>
<dbReference type="SUPFAM" id="SSF52172">
    <property type="entry name" value="CheY-like"/>
    <property type="match status" value="1"/>
</dbReference>
<dbReference type="Gene3D" id="3.30.450.350">
    <property type="entry name" value="CHASE domain"/>
    <property type="match status" value="1"/>
</dbReference>
<accession>A0ABU3QVQ0</accession>
<evidence type="ECO:0000256" key="12">
    <source>
        <dbReference type="SAM" id="Phobius"/>
    </source>
</evidence>
<dbReference type="PROSITE" id="PS50110">
    <property type="entry name" value="RESPONSE_REGULATORY"/>
    <property type="match status" value="1"/>
</dbReference>
<dbReference type="Gene3D" id="3.40.50.2300">
    <property type="match status" value="1"/>
</dbReference>
<keyword evidence="17" id="KW-1185">Reference proteome</keyword>
<evidence type="ECO:0000256" key="2">
    <source>
        <dbReference type="ARBA" id="ARBA00004651"/>
    </source>
</evidence>
<keyword evidence="4" id="KW-1003">Cell membrane</keyword>
<name>A0ABU3QVQ0_9GAMM</name>
<keyword evidence="6" id="KW-0808">Transferase</keyword>
<dbReference type="Pfam" id="PF05231">
    <property type="entry name" value="MASE1"/>
    <property type="match status" value="1"/>
</dbReference>
<evidence type="ECO:0000256" key="4">
    <source>
        <dbReference type="ARBA" id="ARBA00022475"/>
    </source>
</evidence>